<dbReference type="Proteomes" id="UP001205890">
    <property type="component" value="Unassembled WGS sequence"/>
</dbReference>
<reference evidence="3 4" key="1">
    <citation type="submission" date="2022-07" db="EMBL/GenBank/DDBJ databases">
        <authorList>
            <person name="Li W.-J."/>
            <person name="Deng Q.-Q."/>
        </authorList>
    </citation>
    <scope>NUCLEOTIDE SEQUENCE [LARGE SCALE GENOMIC DNA]</scope>
    <source>
        <strain evidence="3 4">SYSU M60028</strain>
    </source>
</reference>
<comment type="caution">
    <text evidence="3">The sequence shown here is derived from an EMBL/GenBank/DDBJ whole genome shotgun (WGS) entry which is preliminary data.</text>
</comment>
<dbReference type="PANTHER" id="PTHR30006:SF2">
    <property type="entry name" value="ABC TRANSPORTER SUBSTRATE-BINDING PROTEIN"/>
    <property type="match status" value="1"/>
</dbReference>
<keyword evidence="4" id="KW-1185">Reference proteome</keyword>
<accession>A0ABT1L945</accession>
<evidence type="ECO:0000313" key="4">
    <source>
        <dbReference type="Proteomes" id="UP001205890"/>
    </source>
</evidence>
<dbReference type="Gene3D" id="3.40.190.10">
    <property type="entry name" value="Periplasmic binding protein-like II"/>
    <property type="match status" value="2"/>
</dbReference>
<dbReference type="SUPFAM" id="SSF53850">
    <property type="entry name" value="Periplasmic binding protein-like II"/>
    <property type="match status" value="1"/>
</dbReference>
<sequence>MTTRSLLACAAAVLGVALAAGPAPAQEKKTLTISMWGFNGDKLEAYLFKPFKEKHNVDIVLETGNAGDRLNKVKIRGGGVDLIYLSDVFAQVGLEDKLFEKIDSSRIPNLKDIYPAAQAPLGEGMGIAYTLGRYGIIYDSAKVNITSWADLWKPELKKRVSIPGFNTTAGPVTVLVAAARKNVDAYANPDGAFASLTELKPNIVKSYNTGSEMVNLFSTGEIVAAAAQDFTFPQVKAAVPTAKWADLSDGAFATFNTVSIVVGTKNKQLAEEFINFHLSPEVQKNLAVAGTDAPANMKVELTPEQAAPWTYGAGVISSLKRIDYAKLNKAKPDWQDRWNDVFGK</sequence>
<proteinExistence type="predicted"/>
<dbReference type="RefSeq" id="WP_254739499.1">
    <property type="nucleotide sequence ID" value="NZ_JANCLU010000004.1"/>
</dbReference>
<protein>
    <submittedName>
        <fullName evidence="3">ABC transporter substrate-binding protein</fullName>
    </submittedName>
</protein>
<dbReference type="PANTHER" id="PTHR30006">
    <property type="entry name" value="THIAMINE-BINDING PERIPLASMIC PROTEIN-RELATED"/>
    <property type="match status" value="1"/>
</dbReference>
<feature type="chain" id="PRO_5047293414" evidence="2">
    <location>
        <begin position="26"/>
        <end position="344"/>
    </location>
</feature>
<keyword evidence="1 2" id="KW-0732">Signal</keyword>
<organism evidence="3 4">
    <name type="scientific">Alsobacter ponti</name>
    <dbReference type="NCBI Taxonomy" id="2962936"/>
    <lineage>
        <taxon>Bacteria</taxon>
        <taxon>Pseudomonadati</taxon>
        <taxon>Pseudomonadota</taxon>
        <taxon>Alphaproteobacteria</taxon>
        <taxon>Hyphomicrobiales</taxon>
        <taxon>Alsobacteraceae</taxon>
        <taxon>Alsobacter</taxon>
    </lineage>
</organism>
<name>A0ABT1L945_9HYPH</name>
<feature type="signal peptide" evidence="2">
    <location>
        <begin position="1"/>
        <end position="25"/>
    </location>
</feature>
<gene>
    <name evidence="3" type="ORF">NK718_05745</name>
</gene>
<dbReference type="Pfam" id="PF13343">
    <property type="entry name" value="SBP_bac_6"/>
    <property type="match status" value="1"/>
</dbReference>
<dbReference type="CDD" id="cd13589">
    <property type="entry name" value="PBP2_polyamine_RpCGA009"/>
    <property type="match status" value="1"/>
</dbReference>
<evidence type="ECO:0000256" key="1">
    <source>
        <dbReference type="ARBA" id="ARBA00022729"/>
    </source>
</evidence>
<evidence type="ECO:0000256" key="2">
    <source>
        <dbReference type="SAM" id="SignalP"/>
    </source>
</evidence>
<evidence type="ECO:0000313" key="3">
    <source>
        <dbReference type="EMBL" id="MCP8938012.1"/>
    </source>
</evidence>
<dbReference type="EMBL" id="JANCLU010000004">
    <property type="protein sequence ID" value="MCP8938012.1"/>
    <property type="molecule type" value="Genomic_DNA"/>
</dbReference>